<evidence type="ECO:0000313" key="2">
    <source>
        <dbReference type="Proteomes" id="UP001054837"/>
    </source>
</evidence>
<evidence type="ECO:0000313" key="1">
    <source>
        <dbReference type="EMBL" id="GIX75451.1"/>
    </source>
</evidence>
<gene>
    <name evidence="1" type="ORF">CDAR_496641</name>
</gene>
<reference evidence="1 2" key="1">
    <citation type="submission" date="2021-06" db="EMBL/GenBank/DDBJ databases">
        <title>Caerostris darwini draft genome.</title>
        <authorList>
            <person name="Kono N."/>
            <person name="Arakawa K."/>
        </authorList>
    </citation>
    <scope>NUCLEOTIDE SEQUENCE [LARGE SCALE GENOMIC DNA]</scope>
</reference>
<sequence>MRINATVTSTSTSNANVAYLPAELATSSTGQTSPQQLYSLSRNGTMCAEFFSDQPSGMLSPHLLLPKEGTDERGGACEVTSRALIGPECDDII</sequence>
<accession>A0AAV4MSL3</accession>
<dbReference type="Proteomes" id="UP001054837">
    <property type="component" value="Unassembled WGS sequence"/>
</dbReference>
<organism evidence="1 2">
    <name type="scientific">Caerostris darwini</name>
    <dbReference type="NCBI Taxonomy" id="1538125"/>
    <lineage>
        <taxon>Eukaryota</taxon>
        <taxon>Metazoa</taxon>
        <taxon>Ecdysozoa</taxon>
        <taxon>Arthropoda</taxon>
        <taxon>Chelicerata</taxon>
        <taxon>Arachnida</taxon>
        <taxon>Araneae</taxon>
        <taxon>Araneomorphae</taxon>
        <taxon>Entelegynae</taxon>
        <taxon>Araneoidea</taxon>
        <taxon>Araneidae</taxon>
        <taxon>Caerostris</taxon>
    </lineage>
</organism>
<dbReference type="EMBL" id="BPLQ01000825">
    <property type="protein sequence ID" value="GIX75451.1"/>
    <property type="molecule type" value="Genomic_DNA"/>
</dbReference>
<comment type="caution">
    <text evidence="1">The sequence shown here is derived from an EMBL/GenBank/DDBJ whole genome shotgun (WGS) entry which is preliminary data.</text>
</comment>
<keyword evidence="2" id="KW-1185">Reference proteome</keyword>
<dbReference type="AlphaFoldDB" id="A0AAV4MSL3"/>
<name>A0AAV4MSL3_9ARAC</name>
<protein>
    <submittedName>
        <fullName evidence="1">Uncharacterized protein</fullName>
    </submittedName>
</protein>
<proteinExistence type="predicted"/>